<sequence length="187" mass="20569">MRSDNRMNVTDILLLAENAASVTAISFQGTDLNIIASTVTTLRSKVQKTYSQGREVMDAKQQEVVCTQIGSKVRVLYPTPEDSITIVPSTESIKNLATRATDSSDRASRVAHENLQEELSAQAISEGEALGEADDVLDAQRNELWDFQNRVNSSSAVLRTITMQEHNEIIESYESCMGCNTKKLGLV</sequence>
<organism evidence="1 2">
    <name type="scientific">Letharia columbiana</name>
    <dbReference type="NCBI Taxonomy" id="112416"/>
    <lineage>
        <taxon>Eukaryota</taxon>
        <taxon>Fungi</taxon>
        <taxon>Dikarya</taxon>
        <taxon>Ascomycota</taxon>
        <taxon>Pezizomycotina</taxon>
        <taxon>Lecanoromycetes</taxon>
        <taxon>OSLEUM clade</taxon>
        <taxon>Lecanoromycetidae</taxon>
        <taxon>Lecanorales</taxon>
        <taxon>Lecanorineae</taxon>
        <taxon>Parmeliaceae</taxon>
        <taxon>Letharia</taxon>
    </lineage>
</organism>
<dbReference type="GeneID" id="59286605"/>
<protein>
    <submittedName>
        <fullName evidence="1">Uncharacterized protein</fullName>
    </submittedName>
</protein>
<proteinExistence type="predicted"/>
<accession>A0A8H6L5R6</accession>
<evidence type="ECO:0000313" key="2">
    <source>
        <dbReference type="Proteomes" id="UP000578531"/>
    </source>
</evidence>
<dbReference type="EMBL" id="JACCJC010000017">
    <property type="protein sequence ID" value="KAF6236650.1"/>
    <property type="molecule type" value="Genomic_DNA"/>
</dbReference>
<comment type="caution">
    <text evidence="1">The sequence shown here is derived from an EMBL/GenBank/DDBJ whole genome shotgun (WGS) entry which is preliminary data.</text>
</comment>
<dbReference type="AlphaFoldDB" id="A0A8H6L5R6"/>
<name>A0A8H6L5R6_9LECA</name>
<evidence type="ECO:0000313" key="1">
    <source>
        <dbReference type="EMBL" id="KAF6236650.1"/>
    </source>
</evidence>
<dbReference type="Proteomes" id="UP000578531">
    <property type="component" value="Unassembled WGS sequence"/>
</dbReference>
<reference evidence="1 2" key="1">
    <citation type="journal article" date="2020" name="Genomics">
        <title>Complete, high-quality genomes from long-read metagenomic sequencing of two wolf lichen thalli reveals enigmatic genome architecture.</title>
        <authorList>
            <person name="McKenzie S.K."/>
            <person name="Walston R.F."/>
            <person name="Allen J.L."/>
        </authorList>
    </citation>
    <scope>NUCLEOTIDE SEQUENCE [LARGE SCALE GENOMIC DNA]</scope>
    <source>
        <strain evidence="1">WasteWater2</strain>
    </source>
</reference>
<gene>
    <name evidence="1" type="ORF">HO173_004941</name>
</gene>
<keyword evidence="2" id="KW-1185">Reference proteome</keyword>
<dbReference type="RefSeq" id="XP_037165983.1">
    <property type="nucleotide sequence ID" value="XM_037306859.1"/>
</dbReference>